<keyword evidence="4 7" id="KW-0812">Transmembrane</keyword>
<dbReference type="GO" id="GO:0022857">
    <property type="term" value="F:transmembrane transporter activity"/>
    <property type="evidence" value="ECO:0007669"/>
    <property type="project" value="InterPro"/>
</dbReference>
<organism evidence="9 10">
    <name type="scientific">Haloactinopolyspora alba</name>
    <dbReference type="NCBI Taxonomy" id="648780"/>
    <lineage>
        <taxon>Bacteria</taxon>
        <taxon>Bacillati</taxon>
        <taxon>Actinomycetota</taxon>
        <taxon>Actinomycetes</taxon>
        <taxon>Jiangellales</taxon>
        <taxon>Jiangellaceae</taxon>
        <taxon>Haloactinopolyspora</taxon>
    </lineage>
</organism>
<feature type="transmembrane region" description="Helical" evidence="7">
    <location>
        <begin position="262"/>
        <end position="281"/>
    </location>
</feature>
<dbReference type="Gene3D" id="1.20.1250.20">
    <property type="entry name" value="MFS general substrate transporter like domains"/>
    <property type="match status" value="1"/>
</dbReference>
<evidence type="ECO:0000256" key="4">
    <source>
        <dbReference type="ARBA" id="ARBA00022692"/>
    </source>
</evidence>
<reference evidence="9 10" key="1">
    <citation type="submission" date="2018-03" db="EMBL/GenBank/DDBJ databases">
        <title>Genomic Encyclopedia of Archaeal and Bacterial Type Strains, Phase II (KMG-II): from individual species to whole genera.</title>
        <authorList>
            <person name="Goeker M."/>
        </authorList>
    </citation>
    <scope>NUCLEOTIDE SEQUENCE [LARGE SCALE GENOMIC DNA]</scope>
    <source>
        <strain evidence="9 10">DSM 45211</strain>
    </source>
</reference>
<evidence type="ECO:0000259" key="8">
    <source>
        <dbReference type="PROSITE" id="PS50850"/>
    </source>
</evidence>
<feature type="domain" description="Major facilitator superfamily (MFS) profile" evidence="8">
    <location>
        <begin position="1"/>
        <end position="405"/>
    </location>
</feature>
<dbReference type="OrthoDB" id="145388at2"/>
<dbReference type="PROSITE" id="PS50850">
    <property type="entry name" value="MFS"/>
    <property type="match status" value="1"/>
</dbReference>
<dbReference type="Pfam" id="PF05977">
    <property type="entry name" value="MFS_3"/>
    <property type="match status" value="1"/>
</dbReference>
<keyword evidence="10" id="KW-1185">Reference proteome</keyword>
<dbReference type="InterPro" id="IPR036259">
    <property type="entry name" value="MFS_trans_sf"/>
</dbReference>
<keyword evidence="6 7" id="KW-0472">Membrane</keyword>
<evidence type="ECO:0000256" key="5">
    <source>
        <dbReference type="ARBA" id="ARBA00022989"/>
    </source>
</evidence>
<evidence type="ECO:0000256" key="3">
    <source>
        <dbReference type="ARBA" id="ARBA00022475"/>
    </source>
</evidence>
<dbReference type="GO" id="GO:0005886">
    <property type="term" value="C:plasma membrane"/>
    <property type="evidence" value="ECO:0007669"/>
    <property type="project" value="UniProtKB-SubCell"/>
</dbReference>
<evidence type="ECO:0000313" key="9">
    <source>
        <dbReference type="EMBL" id="PSL04631.1"/>
    </source>
</evidence>
<dbReference type="SUPFAM" id="SSF103473">
    <property type="entry name" value="MFS general substrate transporter"/>
    <property type="match status" value="1"/>
</dbReference>
<keyword evidence="2" id="KW-0813">Transport</keyword>
<dbReference type="AlphaFoldDB" id="A0A2P8E589"/>
<evidence type="ECO:0000256" key="1">
    <source>
        <dbReference type="ARBA" id="ARBA00004651"/>
    </source>
</evidence>
<dbReference type="PANTHER" id="PTHR23513:SF6">
    <property type="entry name" value="MAJOR FACILITATOR SUPERFAMILY ASSOCIATED DOMAIN-CONTAINING PROTEIN"/>
    <property type="match status" value="1"/>
</dbReference>
<dbReference type="CDD" id="cd06173">
    <property type="entry name" value="MFS_MefA_like"/>
    <property type="match status" value="1"/>
</dbReference>
<keyword evidence="3" id="KW-1003">Cell membrane</keyword>
<proteinExistence type="predicted"/>
<feature type="transmembrane region" description="Helical" evidence="7">
    <location>
        <begin position="150"/>
        <end position="170"/>
    </location>
</feature>
<dbReference type="InterPro" id="IPR010290">
    <property type="entry name" value="TM_effector"/>
</dbReference>
<dbReference type="EMBL" id="PYGE01000005">
    <property type="protein sequence ID" value="PSL04631.1"/>
    <property type="molecule type" value="Genomic_DNA"/>
</dbReference>
<comment type="subcellular location">
    <subcellularLocation>
        <location evidence="1">Cell membrane</location>
        <topology evidence="1">Multi-pass membrane protein</topology>
    </subcellularLocation>
</comment>
<feature type="transmembrane region" description="Helical" evidence="7">
    <location>
        <begin position="383"/>
        <end position="402"/>
    </location>
</feature>
<feature type="transmembrane region" description="Helical" evidence="7">
    <location>
        <begin position="229"/>
        <end position="256"/>
    </location>
</feature>
<dbReference type="PANTHER" id="PTHR23513">
    <property type="entry name" value="INTEGRAL MEMBRANE EFFLUX PROTEIN-RELATED"/>
    <property type="match status" value="1"/>
</dbReference>
<evidence type="ECO:0000313" key="10">
    <source>
        <dbReference type="Proteomes" id="UP000243528"/>
    </source>
</evidence>
<keyword evidence="5 7" id="KW-1133">Transmembrane helix</keyword>
<dbReference type="Proteomes" id="UP000243528">
    <property type="component" value="Unassembled WGS sequence"/>
</dbReference>
<gene>
    <name evidence="9" type="ORF">CLV30_10596</name>
</gene>
<protein>
    <submittedName>
        <fullName evidence="9">Putative MFS family arabinose efflux permease</fullName>
    </submittedName>
</protein>
<evidence type="ECO:0000256" key="7">
    <source>
        <dbReference type="SAM" id="Phobius"/>
    </source>
</evidence>
<feature type="transmembrane region" description="Helical" evidence="7">
    <location>
        <begin position="51"/>
        <end position="71"/>
    </location>
</feature>
<sequence>MTVAADDTVSTLRWRGGYGRLWSAAVLSRFGDAVRNVAVPVVAAGLTTSPFVLSLVSAAGYLPWLLFGLLGGALADRVDRRRAMWTVDVIRGVLVAVFAVSLVVGESHIAVLMAFAFSLTTMQTLFDNAATAILPTLVPRGALSSANARLMTAQSLAGTFLGAPVAGVLIATDPAVPFAVDAATYLVAAALIASLPRPAVPAAPPGGTTLRTQIAEGLRRLWRDRLLRAICTANLLANMVVGGLTALLVLIVTQWAGASETTFGVVVAAYGAGAVLGGLVATRLGRWVGGVRVLVLALVVQVACLTGIGTVAHAVATAAGLAAFGFAGMLVNVHTVTLIQRRVPGEMLGRVSAASRTVAVGGAPLGALLAGTLAEATDVNVPAVAGAGLVAIAAVVVVRGAASDRLTPM</sequence>
<accession>A0A2P8E589</accession>
<dbReference type="InterPro" id="IPR020846">
    <property type="entry name" value="MFS_dom"/>
</dbReference>
<feature type="transmembrane region" description="Helical" evidence="7">
    <location>
        <begin position="293"/>
        <end position="312"/>
    </location>
</feature>
<evidence type="ECO:0000256" key="6">
    <source>
        <dbReference type="ARBA" id="ARBA00023136"/>
    </source>
</evidence>
<comment type="caution">
    <text evidence="9">The sequence shown here is derived from an EMBL/GenBank/DDBJ whole genome shotgun (WGS) entry which is preliminary data.</text>
</comment>
<feature type="transmembrane region" description="Helical" evidence="7">
    <location>
        <begin position="318"/>
        <end position="339"/>
    </location>
</feature>
<feature type="transmembrane region" description="Helical" evidence="7">
    <location>
        <begin position="351"/>
        <end position="371"/>
    </location>
</feature>
<dbReference type="RefSeq" id="WP_106536833.1">
    <property type="nucleotide sequence ID" value="NZ_PYGE01000005.1"/>
</dbReference>
<evidence type="ECO:0000256" key="2">
    <source>
        <dbReference type="ARBA" id="ARBA00022448"/>
    </source>
</evidence>
<name>A0A2P8E589_9ACTN</name>